<dbReference type="SUPFAM" id="SSF58104">
    <property type="entry name" value="Methyl-accepting chemotaxis protein (MCP) signaling domain"/>
    <property type="match status" value="1"/>
</dbReference>
<dbReference type="Gene3D" id="6.10.340.10">
    <property type="match status" value="1"/>
</dbReference>
<name>A0A6M1RPR2_9HYPH</name>
<sequence length="639" mass="68220">MSRPNIKTSLIAIFVAIALITSAFAWLTIRSFEAIDKASTDVSENWLPSVKAAKELETAIFDLRLGYLNHVTARTPEAIAEADKMVAGRLARFESALKQYEPLVSSKEEGDLLNRIRDGVNAYNKRGADLLDLSRSNRNDEALAVLDDMRKMMQPILGLLEGLVQINVDGAAKSVAISKSTYHSAVISTYVTVAIVFAIVIVAAIFAMVGIAAPIQKITESMRRLAGGDTASPVPFSTRTDEIGAMAGAVQIFREAAIENIRLSQEAEEQRRSNEEQRVVLQRRAEEEARRKLLEATSALAVGMKSLAGGDLTFQITEQVSEDFEGLKADFNSAVKQLGETLAAVAGATRTIDNGTREISAGAEDLSRRTEQQAASLEETAAALDQITVNVSNSSRRAEEAREVATKATASATHSGAVVSQAVSAMSRIEDSSSQISNIISVIDEIAFQTNLLALNAGVEAARAGEAGKGFAVVAQEVRELAQRSAQAAKEIKGLIQNSAGEVQNGVKLVRETGVALKSIEELILIINDHMSAIATSAREQSNGLSEVNTAVNQMDQVTQQNAAMVEESNAASASLAMESARLSDLIARFRLAGSRQAPAEASPAIRSAPKSAPAPVARRSMPVVQGNTALKADEWTEF</sequence>
<dbReference type="Pfam" id="PF00672">
    <property type="entry name" value="HAMP"/>
    <property type="match status" value="1"/>
</dbReference>
<keyword evidence="10" id="KW-1185">Reference proteome</keyword>
<keyword evidence="2" id="KW-0145">Chemotaxis</keyword>
<dbReference type="Pfam" id="PF12729">
    <property type="entry name" value="4HB_MCP_1"/>
    <property type="match status" value="1"/>
</dbReference>
<keyword evidence="6" id="KW-0812">Transmembrane</keyword>
<dbReference type="FunFam" id="1.10.287.950:FF:000001">
    <property type="entry name" value="Methyl-accepting chemotaxis sensory transducer"/>
    <property type="match status" value="1"/>
</dbReference>
<evidence type="ECO:0000313" key="10">
    <source>
        <dbReference type="Proteomes" id="UP000477849"/>
    </source>
</evidence>
<evidence type="ECO:0000256" key="6">
    <source>
        <dbReference type="SAM" id="Phobius"/>
    </source>
</evidence>
<evidence type="ECO:0000256" key="2">
    <source>
        <dbReference type="ARBA" id="ARBA00022500"/>
    </source>
</evidence>
<dbReference type="CDD" id="cd06225">
    <property type="entry name" value="HAMP"/>
    <property type="match status" value="1"/>
</dbReference>
<keyword evidence="6" id="KW-0472">Membrane</keyword>
<evidence type="ECO:0000259" key="7">
    <source>
        <dbReference type="PROSITE" id="PS50111"/>
    </source>
</evidence>
<dbReference type="Proteomes" id="UP000477849">
    <property type="component" value="Unassembled WGS sequence"/>
</dbReference>
<dbReference type="RefSeq" id="WP_163903867.1">
    <property type="nucleotide sequence ID" value="NZ_CP048427.1"/>
</dbReference>
<dbReference type="InterPro" id="IPR051310">
    <property type="entry name" value="MCP_chemotaxis"/>
</dbReference>
<keyword evidence="4" id="KW-0807">Transducer</keyword>
<dbReference type="CDD" id="cd11386">
    <property type="entry name" value="MCP_signal"/>
    <property type="match status" value="1"/>
</dbReference>
<dbReference type="PANTHER" id="PTHR43531">
    <property type="entry name" value="PROTEIN ICFG"/>
    <property type="match status" value="1"/>
</dbReference>
<dbReference type="EMBL" id="JAAKZH010000002">
    <property type="protein sequence ID" value="NGO63604.1"/>
    <property type="molecule type" value="Genomic_DNA"/>
</dbReference>
<evidence type="ECO:0000259" key="8">
    <source>
        <dbReference type="PROSITE" id="PS50885"/>
    </source>
</evidence>
<evidence type="ECO:0000256" key="3">
    <source>
        <dbReference type="ARBA" id="ARBA00029447"/>
    </source>
</evidence>
<dbReference type="GO" id="GO:0007165">
    <property type="term" value="P:signal transduction"/>
    <property type="evidence" value="ECO:0007669"/>
    <property type="project" value="UniProtKB-KW"/>
</dbReference>
<dbReference type="InterPro" id="IPR003660">
    <property type="entry name" value="HAMP_dom"/>
</dbReference>
<dbReference type="GO" id="GO:0005886">
    <property type="term" value="C:plasma membrane"/>
    <property type="evidence" value="ECO:0007669"/>
    <property type="project" value="TreeGrafter"/>
</dbReference>
<dbReference type="InterPro" id="IPR024478">
    <property type="entry name" value="HlyB_4HB_MCP"/>
</dbReference>
<dbReference type="AlphaFoldDB" id="A0A6M1RPR2"/>
<accession>A0A6M1RPR2</accession>
<protein>
    <submittedName>
        <fullName evidence="9">HAMP domain-containing protein</fullName>
    </submittedName>
</protein>
<keyword evidence="6" id="KW-1133">Transmembrane helix</keyword>
<evidence type="ECO:0000256" key="5">
    <source>
        <dbReference type="SAM" id="MobiDB-lite"/>
    </source>
</evidence>
<feature type="region of interest" description="Disordered" evidence="5">
    <location>
        <begin position="599"/>
        <end position="619"/>
    </location>
</feature>
<dbReference type="PROSITE" id="PS50885">
    <property type="entry name" value="HAMP"/>
    <property type="match status" value="2"/>
</dbReference>
<feature type="domain" description="Methyl-accepting transducer" evidence="7">
    <location>
        <begin position="348"/>
        <end position="577"/>
    </location>
</feature>
<organism evidence="9 10">
    <name type="scientific">Rhizobium daejeonense</name>
    <dbReference type="NCBI Taxonomy" id="240521"/>
    <lineage>
        <taxon>Bacteria</taxon>
        <taxon>Pseudomonadati</taxon>
        <taxon>Pseudomonadota</taxon>
        <taxon>Alphaproteobacteria</taxon>
        <taxon>Hyphomicrobiales</taxon>
        <taxon>Rhizobiaceae</taxon>
        <taxon>Rhizobium/Agrobacterium group</taxon>
        <taxon>Rhizobium</taxon>
    </lineage>
</organism>
<comment type="subcellular location">
    <subcellularLocation>
        <location evidence="1">Membrane</location>
    </subcellularLocation>
</comment>
<dbReference type="GO" id="GO:0006935">
    <property type="term" value="P:chemotaxis"/>
    <property type="evidence" value="ECO:0007669"/>
    <property type="project" value="UniProtKB-KW"/>
</dbReference>
<evidence type="ECO:0000256" key="1">
    <source>
        <dbReference type="ARBA" id="ARBA00004370"/>
    </source>
</evidence>
<dbReference type="SMART" id="SM00283">
    <property type="entry name" value="MA"/>
    <property type="match status" value="1"/>
</dbReference>
<proteinExistence type="inferred from homology"/>
<gene>
    <name evidence="9" type="ORF">G6N76_07945</name>
</gene>
<comment type="similarity">
    <text evidence="3">Belongs to the methyl-accepting chemotaxis (MCP) protein family.</text>
</comment>
<reference evidence="9 10" key="1">
    <citation type="submission" date="2020-02" db="EMBL/GenBank/DDBJ databases">
        <title>Genome sequence of the type strain CCBAU10050 of Rhizobium daejeonense.</title>
        <authorList>
            <person name="Gao J."/>
            <person name="Sun J."/>
        </authorList>
    </citation>
    <scope>NUCLEOTIDE SEQUENCE [LARGE SCALE GENOMIC DNA]</scope>
    <source>
        <strain evidence="9 10">CCBAU10050</strain>
    </source>
</reference>
<feature type="transmembrane region" description="Helical" evidence="6">
    <location>
        <begin position="190"/>
        <end position="215"/>
    </location>
</feature>
<dbReference type="SUPFAM" id="SSF158472">
    <property type="entry name" value="HAMP domain-like"/>
    <property type="match status" value="1"/>
</dbReference>
<dbReference type="GO" id="GO:0004888">
    <property type="term" value="F:transmembrane signaling receptor activity"/>
    <property type="evidence" value="ECO:0007669"/>
    <property type="project" value="TreeGrafter"/>
</dbReference>
<feature type="domain" description="HAMP" evidence="8">
    <location>
        <begin position="291"/>
        <end position="343"/>
    </location>
</feature>
<evidence type="ECO:0000313" key="9">
    <source>
        <dbReference type="EMBL" id="NGO63604.1"/>
    </source>
</evidence>
<dbReference type="Gene3D" id="1.10.287.950">
    <property type="entry name" value="Methyl-accepting chemotaxis protein"/>
    <property type="match status" value="1"/>
</dbReference>
<dbReference type="PROSITE" id="PS50111">
    <property type="entry name" value="CHEMOTAXIS_TRANSDUC_2"/>
    <property type="match status" value="1"/>
</dbReference>
<dbReference type="SMART" id="SM00304">
    <property type="entry name" value="HAMP"/>
    <property type="match status" value="2"/>
</dbReference>
<dbReference type="Pfam" id="PF00015">
    <property type="entry name" value="MCPsignal"/>
    <property type="match status" value="1"/>
</dbReference>
<dbReference type="InterPro" id="IPR004089">
    <property type="entry name" value="MCPsignal_dom"/>
</dbReference>
<evidence type="ECO:0000256" key="4">
    <source>
        <dbReference type="PROSITE-ProRule" id="PRU00284"/>
    </source>
</evidence>
<dbReference type="PANTHER" id="PTHR43531:SF11">
    <property type="entry name" value="METHYL-ACCEPTING CHEMOTAXIS PROTEIN 3"/>
    <property type="match status" value="1"/>
</dbReference>
<feature type="domain" description="HAMP" evidence="8">
    <location>
        <begin position="209"/>
        <end position="262"/>
    </location>
</feature>
<comment type="caution">
    <text evidence="9">The sequence shown here is derived from an EMBL/GenBank/DDBJ whole genome shotgun (WGS) entry which is preliminary data.</text>
</comment>